<keyword evidence="1" id="KW-1133">Transmembrane helix</keyword>
<reference evidence="2" key="1">
    <citation type="journal article" date="2020" name="Nature">
        <title>Giant virus diversity and host interactions through global metagenomics.</title>
        <authorList>
            <person name="Schulz F."/>
            <person name="Roux S."/>
            <person name="Paez-Espino D."/>
            <person name="Jungbluth S."/>
            <person name="Walsh D.A."/>
            <person name="Denef V.J."/>
            <person name="McMahon K.D."/>
            <person name="Konstantinidis K.T."/>
            <person name="Eloe-Fadrosh E.A."/>
            <person name="Kyrpides N.C."/>
            <person name="Woyke T."/>
        </authorList>
    </citation>
    <scope>NUCLEOTIDE SEQUENCE</scope>
    <source>
        <strain evidence="2">GVMAG-M-3300009161-34</strain>
    </source>
</reference>
<dbReference type="EMBL" id="MN738960">
    <property type="protein sequence ID" value="QHT33222.1"/>
    <property type="molecule type" value="Genomic_DNA"/>
</dbReference>
<organism evidence="2">
    <name type="scientific">viral metagenome</name>
    <dbReference type="NCBI Taxonomy" id="1070528"/>
    <lineage>
        <taxon>unclassified sequences</taxon>
        <taxon>metagenomes</taxon>
        <taxon>organismal metagenomes</taxon>
    </lineage>
</organism>
<evidence type="ECO:0000313" key="2">
    <source>
        <dbReference type="EMBL" id="QHT33222.1"/>
    </source>
</evidence>
<feature type="transmembrane region" description="Helical" evidence="1">
    <location>
        <begin position="134"/>
        <end position="156"/>
    </location>
</feature>
<feature type="transmembrane region" description="Helical" evidence="1">
    <location>
        <begin position="204"/>
        <end position="225"/>
    </location>
</feature>
<evidence type="ECO:0000256" key="1">
    <source>
        <dbReference type="SAM" id="Phobius"/>
    </source>
</evidence>
<keyword evidence="1" id="KW-0472">Membrane</keyword>
<keyword evidence="1" id="KW-0812">Transmembrane</keyword>
<sequence length="279" mass="31761">MIDLKTYYLQQLNNLNNEYTTYTDNYVTNFVNFKTEQLTYNINVRNLNTQNFEIENPNKPYLVSKQNLQLLNSNYAELANEVKNVFTIKSGNIESIQKKIDKLTAENEILLQESSNISDVNNASQPFFDNERKLYYRSIIYLMTIVCGVIYILYLLQSTPFIEVAKDLAINTKNAASNAIDKAKGATNDTNSSNASGNSSTKNMLILLLVSTVIIAVFYLIIYLVRRAKPTAKESATEKEMKLIAEKCTNDKSESWIMSEMGKIKSYLTTPNVPDNQQQ</sequence>
<proteinExistence type="predicted"/>
<dbReference type="AlphaFoldDB" id="A0A6C0EWT7"/>
<protein>
    <submittedName>
        <fullName evidence="2">Uncharacterized protein</fullName>
    </submittedName>
</protein>
<accession>A0A6C0EWT7</accession>
<name>A0A6C0EWT7_9ZZZZ</name>